<reference evidence="1" key="1">
    <citation type="journal article" date="2014" name="Front. Microbiol.">
        <title>High frequency of phylogenetically diverse reductive dehalogenase-homologous genes in deep subseafloor sedimentary metagenomes.</title>
        <authorList>
            <person name="Kawai M."/>
            <person name="Futagami T."/>
            <person name="Toyoda A."/>
            <person name="Takaki Y."/>
            <person name="Nishi S."/>
            <person name="Hori S."/>
            <person name="Arai W."/>
            <person name="Tsubouchi T."/>
            <person name="Morono Y."/>
            <person name="Uchiyama I."/>
            <person name="Ito T."/>
            <person name="Fujiyama A."/>
            <person name="Inagaki F."/>
            <person name="Takami H."/>
        </authorList>
    </citation>
    <scope>NUCLEOTIDE SEQUENCE</scope>
    <source>
        <strain evidence="1">Expedition CK06-06</strain>
    </source>
</reference>
<accession>X1L234</accession>
<dbReference type="EMBL" id="BARV01005256">
    <property type="protein sequence ID" value="GAI13008.1"/>
    <property type="molecule type" value="Genomic_DNA"/>
</dbReference>
<evidence type="ECO:0000313" key="1">
    <source>
        <dbReference type="EMBL" id="GAI13008.1"/>
    </source>
</evidence>
<comment type="caution">
    <text evidence="1">The sequence shown here is derived from an EMBL/GenBank/DDBJ whole genome shotgun (WGS) entry which is preliminary data.</text>
</comment>
<gene>
    <name evidence="1" type="ORF">S06H3_11042</name>
</gene>
<dbReference type="AlphaFoldDB" id="X1L234"/>
<protein>
    <submittedName>
        <fullName evidence="1">Uncharacterized protein</fullName>
    </submittedName>
</protein>
<proteinExistence type="predicted"/>
<organism evidence="1">
    <name type="scientific">marine sediment metagenome</name>
    <dbReference type="NCBI Taxonomy" id="412755"/>
    <lineage>
        <taxon>unclassified sequences</taxon>
        <taxon>metagenomes</taxon>
        <taxon>ecological metagenomes</taxon>
    </lineage>
</organism>
<feature type="non-terminal residue" evidence="1">
    <location>
        <position position="243"/>
    </location>
</feature>
<sequence length="243" mass="28172">MEPEAVRLAMDYEKYCDYGCGFFLEFIKDHPEFNTVEFQEYVIAHNKADRDSGELIDIAEFEITRLAGEFAEEHGIKWPVKIRKRIESPIWEEVLAADGMGGIWEEDLAKKKKRPQDYPKGRFHIDDHARGKSSHKDLRIKRNDHLEGWTITDQIEGAIDERVDSVSDWKKYPWNDPKIFKFQPDMGDRNVKAVAIKKFQQPLVWLNVRNVAFPPGSVGATKLEWGVFRAVDEGMAYMGVKKP</sequence>
<name>X1L234_9ZZZZ</name>